<proteinExistence type="predicted"/>
<dbReference type="Pfam" id="PF09999">
    <property type="entry name" value="DUF2240"/>
    <property type="match status" value="1"/>
</dbReference>
<name>O58862_PYRHO</name>
<keyword evidence="1" id="KW-0175">Coiled coil</keyword>
<sequence>MKVKGDNIFSSRSEIIGILAFKLGAMSVSEAKELIKEGIEEGIIEESEEGLIVKVNLIEEEEKKRDIFGEIVEYLAKELNLTELEVMEEIKRLEERYGNLDKKLLAYLYGLEKGLDMSKFKEELENGGNYYAED</sequence>
<reference evidence="2 3" key="1">
    <citation type="journal article" date="1998" name="DNA Res.">
        <title>Complete sequence and gene organization of the genome of a hyper-thermophilic archaebacterium, Pyrococcus horikoshii OT3.</title>
        <authorList>
            <person name="Kawarabayasi Y."/>
            <person name="Sawada M."/>
            <person name="Horikawa H."/>
            <person name="Haikawa Y."/>
            <person name="Hino Y."/>
            <person name="Yamamoto S."/>
            <person name="Sekine M."/>
            <person name="Baba S."/>
            <person name="Kosugi H."/>
            <person name="Hosoyama A."/>
            <person name="Nagai Y."/>
            <person name="Sakai M."/>
            <person name="Ogura K."/>
            <person name="Otuka R."/>
            <person name="Nakazawa H."/>
            <person name="Takamiya M."/>
            <person name="Ohfuku Y."/>
            <person name="Funahashi T."/>
            <person name="Tanaka T."/>
            <person name="Kudoh Y."/>
            <person name="Yamazaki J."/>
            <person name="Kushida N."/>
            <person name="Oguchi A."/>
            <person name="Aoki K."/>
            <person name="Nakamura Y."/>
            <person name="Robb T.F."/>
            <person name="Horikoshi K."/>
            <person name="Masuchi Y."/>
            <person name="Shizuya H."/>
            <person name="Kikuchi H."/>
        </authorList>
    </citation>
    <scope>NUCLEOTIDE SEQUENCE [LARGE SCALE GENOMIC DNA]</scope>
    <source>
        <strain evidence="3">ATCC 700860 / DSM 12428 / JCM 9974 / NBRC 100139 / OT-3</strain>
    </source>
</reference>
<gene>
    <name evidence="2" type="ordered locus">PH1135</name>
</gene>
<dbReference type="STRING" id="70601.gene:9378095"/>
<evidence type="ECO:0000313" key="2">
    <source>
        <dbReference type="EMBL" id="BAA30235.1"/>
    </source>
</evidence>
<dbReference type="KEGG" id="pho:PH1135"/>
<organism evidence="2 3">
    <name type="scientific">Pyrococcus horikoshii (strain ATCC 700860 / DSM 12428 / JCM 9974 / NBRC 100139 / OT-3)</name>
    <dbReference type="NCBI Taxonomy" id="70601"/>
    <lineage>
        <taxon>Archaea</taxon>
        <taxon>Methanobacteriati</taxon>
        <taxon>Methanobacteriota</taxon>
        <taxon>Thermococci</taxon>
        <taxon>Thermococcales</taxon>
        <taxon>Thermococcaceae</taxon>
        <taxon>Pyrococcus</taxon>
    </lineage>
</organism>
<dbReference type="AlphaFoldDB" id="O58862"/>
<evidence type="ECO:0008006" key="4">
    <source>
        <dbReference type="Google" id="ProtNLM"/>
    </source>
</evidence>
<dbReference type="EMBL" id="BA000001">
    <property type="protein sequence ID" value="BAA30235.1"/>
    <property type="molecule type" value="Genomic_DNA"/>
</dbReference>
<dbReference type="InterPro" id="IPR018716">
    <property type="entry name" value="DUF2240"/>
</dbReference>
<evidence type="ECO:0000313" key="3">
    <source>
        <dbReference type="Proteomes" id="UP000000752"/>
    </source>
</evidence>
<dbReference type="EnsemblBacteria" id="BAA30235">
    <property type="protein sequence ID" value="BAA30235"/>
    <property type="gene ID" value="BAA30235"/>
</dbReference>
<evidence type="ECO:0000256" key="1">
    <source>
        <dbReference type="SAM" id="Coils"/>
    </source>
</evidence>
<feature type="coiled-coil region" evidence="1">
    <location>
        <begin position="76"/>
        <end position="103"/>
    </location>
</feature>
<dbReference type="eggNOG" id="arCOG05816">
    <property type="taxonomic scope" value="Archaea"/>
</dbReference>
<accession>O58862</accession>
<dbReference type="PIR" id="A71055">
    <property type="entry name" value="A71055"/>
</dbReference>
<keyword evidence="3" id="KW-1185">Reference proteome</keyword>
<protein>
    <recommendedName>
        <fullName evidence="4">DUF2240 family protein</fullName>
    </recommendedName>
</protein>
<dbReference type="Proteomes" id="UP000000752">
    <property type="component" value="Chromosome"/>
</dbReference>